<sequence length="80" mass="9451">MNGVVHSTDQQRIGIYYKRGTEGIDWSMHAFVTYIYTCIWVLVLFVLVKLLVLVFIRIGWHSYPLRLRVGWDWFGMGGRD</sequence>
<organism evidence="2 3">
    <name type="scientific">Ascodesmis nigricans</name>
    <dbReference type="NCBI Taxonomy" id="341454"/>
    <lineage>
        <taxon>Eukaryota</taxon>
        <taxon>Fungi</taxon>
        <taxon>Dikarya</taxon>
        <taxon>Ascomycota</taxon>
        <taxon>Pezizomycotina</taxon>
        <taxon>Pezizomycetes</taxon>
        <taxon>Pezizales</taxon>
        <taxon>Ascodesmidaceae</taxon>
        <taxon>Ascodesmis</taxon>
    </lineage>
</organism>
<evidence type="ECO:0000313" key="2">
    <source>
        <dbReference type="EMBL" id="TGZ77477.1"/>
    </source>
</evidence>
<evidence type="ECO:0000256" key="1">
    <source>
        <dbReference type="SAM" id="Phobius"/>
    </source>
</evidence>
<keyword evidence="1" id="KW-0472">Membrane</keyword>
<dbReference type="AlphaFoldDB" id="A0A4S2MRF7"/>
<dbReference type="Proteomes" id="UP000298138">
    <property type="component" value="Unassembled WGS sequence"/>
</dbReference>
<accession>A0A4S2MRF7</accession>
<evidence type="ECO:0000313" key="3">
    <source>
        <dbReference type="Proteomes" id="UP000298138"/>
    </source>
</evidence>
<protein>
    <submittedName>
        <fullName evidence="2">Uncharacterized protein</fullName>
    </submittedName>
</protein>
<feature type="transmembrane region" description="Helical" evidence="1">
    <location>
        <begin position="34"/>
        <end position="56"/>
    </location>
</feature>
<keyword evidence="1" id="KW-1133">Transmembrane helix</keyword>
<proteinExistence type="predicted"/>
<gene>
    <name evidence="2" type="ORF">EX30DRAFT_200991</name>
</gene>
<reference evidence="2 3" key="1">
    <citation type="submission" date="2019-04" db="EMBL/GenBank/DDBJ databases">
        <title>Comparative genomics and transcriptomics to analyze fruiting body development in filamentous ascomycetes.</title>
        <authorList>
            <consortium name="DOE Joint Genome Institute"/>
            <person name="Lutkenhaus R."/>
            <person name="Traeger S."/>
            <person name="Breuer J."/>
            <person name="Kuo A."/>
            <person name="Lipzen A."/>
            <person name="Pangilinan J."/>
            <person name="Dilworth D."/>
            <person name="Sandor L."/>
            <person name="Poggeler S."/>
            <person name="Barry K."/>
            <person name="Grigoriev I.V."/>
            <person name="Nowrousian M."/>
        </authorList>
    </citation>
    <scope>NUCLEOTIDE SEQUENCE [LARGE SCALE GENOMIC DNA]</scope>
    <source>
        <strain evidence="2 3">CBS 389.68</strain>
    </source>
</reference>
<dbReference type="InParanoid" id="A0A4S2MRF7"/>
<keyword evidence="3" id="KW-1185">Reference proteome</keyword>
<dbReference type="EMBL" id="ML220153">
    <property type="protein sequence ID" value="TGZ77477.1"/>
    <property type="molecule type" value="Genomic_DNA"/>
</dbReference>
<keyword evidence="1" id="KW-0812">Transmembrane</keyword>
<name>A0A4S2MRF7_9PEZI</name>